<evidence type="ECO:0000256" key="1">
    <source>
        <dbReference type="ARBA" id="ARBA00022722"/>
    </source>
</evidence>
<keyword evidence="4 5" id="KW-0694">RNA-binding</keyword>
<dbReference type="Proteomes" id="UP000642107">
    <property type="component" value="Unassembled WGS sequence"/>
</dbReference>
<comment type="caution">
    <text evidence="8">The sequence shown here is derived from an EMBL/GenBank/DDBJ whole genome shotgun (WGS) entry which is preliminary data.</text>
</comment>
<dbReference type="InterPro" id="IPR036612">
    <property type="entry name" value="KH_dom_type_1_sf"/>
</dbReference>
<reference evidence="8 9" key="1">
    <citation type="submission" date="2020-09" db="EMBL/GenBank/DDBJ databases">
        <title>Flavimobilis rhizosphaerae sp. nov., isolated from rhizosphere soil of Spartina alterniflora.</title>
        <authorList>
            <person name="Hanqin C."/>
        </authorList>
    </citation>
    <scope>NUCLEOTIDE SEQUENCE [LARGE SCALE GENOMIC DNA]</scope>
    <source>
        <strain evidence="8 9">GY 10621</strain>
    </source>
</reference>
<dbReference type="SUPFAM" id="SSF54791">
    <property type="entry name" value="Eukaryotic type KH-domain (KH-domain type I)"/>
    <property type="match status" value="1"/>
</dbReference>
<dbReference type="EMBL" id="JACZDF010000004">
    <property type="protein sequence ID" value="MBD9699669.1"/>
    <property type="molecule type" value="Genomic_DNA"/>
</dbReference>
<dbReference type="InterPro" id="IPR004088">
    <property type="entry name" value="KH_dom_type_1"/>
</dbReference>
<name>A0ABR9DRT6_9MICO</name>
<sequence>MEDWPALLLVLVLLLACLVALILVLVARREAAAVRAQAREDVASLKDELHVRAVEADRRSARLDDERARLEADRVQLAEDRARITRLAESLDARTASLTAQETALATRTAEHEARVAEELAQIAGTTVEQARTRLADDLAERAARDVEARLRRTERRLRAESEARARSILTTAVERLAVETSSQLSVAVVPLPSPELKGPIIGRDGRNIKAFEALTGVNLIVDDSDDHVQISSFDAERREIAQQSLERMLADGRINLERMERVVATVTDEAEERSRDSARHAIDDARVRPLHPELEEHVGRLRLRTSYGQVVQQHLVECALLARSIAGEIGADAEVAARAAFLHDVGKAVPAGERGSHARAGAELAARCGEPEIIVNAIAAHHGEVPAESVEAVIVQIADAISASRPGARREDADSHVERLEALERAVAAHPGVARALALSSGHDVRVVVEPGVVGDDDLEGLAVQIASAISETQAVPGEVRVTVVRELRATATAG</sequence>
<evidence type="ECO:0000313" key="8">
    <source>
        <dbReference type="EMBL" id="MBD9699669.1"/>
    </source>
</evidence>
<dbReference type="InterPro" id="IPR004087">
    <property type="entry name" value="KH_dom"/>
</dbReference>
<evidence type="ECO:0000256" key="4">
    <source>
        <dbReference type="ARBA" id="ARBA00022884"/>
    </source>
</evidence>
<dbReference type="Pfam" id="PF00013">
    <property type="entry name" value="KH_1"/>
    <property type="match status" value="1"/>
</dbReference>
<dbReference type="InterPro" id="IPR006674">
    <property type="entry name" value="HD_domain"/>
</dbReference>
<dbReference type="HAMAP" id="MF_00335">
    <property type="entry name" value="RNase_Y"/>
    <property type="match status" value="1"/>
</dbReference>
<dbReference type="NCBIfam" id="TIGR00277">
    <property type="entry name" value="HDIG"/>
    <property type="match status" value="1"/>
</dbReference>
<dbReference type="PROSITE" id="PS50084">
    <property type="entry name" value="KH_TYPE_1"/>
    <property type="match status" value="1"/>
</dbReference>
<keyword evidence="9" id="KW-1185">Reference proteome</keyword>
<gene>
    <name evidence="5" type="primary">rny</name>
    <name evidence="8" type="ORF">IGS67_09235</name>
</gene>
<dbReference type="PROSITE" id="PS51831">
    <property type="entry name" value="HD"/>
    <property type="match status" value="1"/>
</dbReference>
<evidence type="ECO:0000256" key="3">
    <source>
        <dbReference type="ARBA" id="ARBA00022801"/>
    </source>
</evidence>
<protein>
    <recommendedName>
        <fullName evidence="5">Ribonuclease Y</fullName>
        <shortName evidence="5">RNase Y</shortName>
        <ecNumber evidence="5">3.1.-.-</ecNumber>
    </recommendedName>
</protein>
<comment type="similarity">
    <text evidence="5">Belongs to the RNase Y family.</text>
</comment>
<proteinExistence type="inferred from homology"/>
<keyword evidence="1 5" id="KW-0540">Nuclease</keyword>
<dbReference type="EC" id="3.1.-.-" evidence="5"/>
<dbReference type="InterPro" id="IPR022711">
    <property type="entry name" value="RNase_Y_N"/>
</dbReference>
<accession>A0ABR9DRT6</accession>
<dbReference type="Pfam" id="PF12072">
    <property type="entry name" value="RNase_Y_N"/>
    <property type="match status" value="1"/>
</dbReference>
<evidence type="ECO:0000256" key="5">
    <source>
        <dbReference type="HAMAP-Rule" id="MF_00335"/>
    </source>
</evidence>
<dbReference type="InterPro" id="IPR003607">
    <property type="entry name" value="HD/PDEase_dom"/>
</dbReference>
<evidence type="ECO:0000256" key="6">
    <source>
        <dbReference type="SAM" id="Coils"/>
    </source>
</evidence>
<dbReference type="CDD" id="cd00077">
    <property type="entry name" value="HDc"/>
    <property type="match status" value="1"/>
</dbReference>
<feature type="coiled-coil region" evidence="6">
    <location>
        <begin position="137"/>
        <end position="164"/>
    </location>
</feature>
<keyword evidence="3 5" id="KW-0378">Hydrolase</keyword>
<dbReference type="InterPro" id="IPR017705">
    <property type="entry name" value="Ribonuclease_Y"/>
</dbReference>
<keyword evidence="2 5" id="KW-0255">Endonuclease</keyword>
<dbReference type="Gene3D" id="1.10.3210.10">
    <property type="entry name" value="Hypothetical protein af1432"/>
    <property type="match status" value="1"/>
</dbReference>
<evidence type="ECO:0000256" key="2">
    <source>
        <dbReference type="ARBA" id="ARBA00022759"/>
    </source>
</evidence>
<evidence type="ECO:0000313" key="9">
    <source>
        <dbReference type="Proteomes" id="UP000642107"/>
    </source>
</evidence>
<keyword evidence="6" id="KW-0175">Coiled coil</keyword>
<evidence type="ECO:0000259" key="7">
    <source>
        <dbReference type="PROSITE" id="PS51831"/>
    </source>
</evidence>
<dbReference type="PANTHER" id="PTHR12826:SF15">
    <property type="entry name" value="RIBONUCLEASE Y"/>
    <property type="match status" value="1"/>
</dbReference>
<organism evidence="8 9">
    <name type="scientific">Flavimobilis rhizosphaerae</name>
    <dbReference type="NCBI Taxonomy" id="2775421"/>
    <lineage>
        <taxon>Bacteria</taxon>
        <taxon>Bacillati</taxon>
        <taxon>Actinomycetota</taxon>
        <taxon>Actinomycetes</taxon>
        <taxon>Micrococcales</taxon>
        <taxon>Jonesiaceae</taxon>
        <taxon>Flavimobilis</taxon>
    </lineage>
</organism>
<comment type="function">
    <text evidence="5">Endoribonuclease that initiates mRNA decay.</text>
</comment>
<dbReference type="SUPFAM" id="SSF109604">
    <property type="entry name" value="HD-domain/PDEase-like"/>
    <property type="match status" value="1"/>
</dbReference>
<dbReference type="SMART" id="SM00322">
    <property type="entry name" value="KH"/>
    <property type="match status" value="1"/>
</dbReference>
<feature type="coiled-coil region" evidence="6">
    <location>
        <begin position="28"/>
        <end position="80"/>
    </location>
</feature>
<dbReference type="PANTHER" id="PTHR12826">
    <property type="entry name" value="RIBONUCLEASE Y"/>
    <property type="match status" value="1"/>
</dbReference>
<dbReference type="InterPro" id="IPR006675">
    <property type="entry name" value="HDIG_dom"/>
</dbReference>
<feature type="domain" description="HD" evidence="7">
    <location>
        <begin position="312"/>
        <end position="405"/>
    </location>
</feature>
<dbReference type="SMART" id="SM00471">
    <property type="entry name" value="HDc"/>
    <property type="match status" value="1"/>
</dbReference>
<dbReference type="Pfam" id="PF01966">
    <property type="entry name" value="HD"/>
    <property type="match status" value="1"/>
</dbReference>